<dbReference type="Gene3D" id="3.30.450.380">
    <property type="match status" value="1"/>
</dbReference>
<feature type="domain" description="Bacterial type II secretion system protein E" evidence="2">
    <location>
        <begin position="130"/>
        <end position="291"/>
    </location>
</feature>
<dbReference type="CDD" id="cd01130">
    <property type="entry name" value="VirB11-like_ATPase"/>
    <property type="match status" value="1"/>
</dbReference>
<evidence type="ECO:0000259" key="2">
    <source>
        <dbReference type="Pfam" id="PF00437"/>
    </source>
</evidence>
<dbReference type="InterPro" id="IPR050921">
    <property type="entry name" value="T4SS_GSP_E_ATPase"/>
</dbReference>
<comment type="similarity">
    <text evidence="1">Belongs to the GSP E family.</text>
</comment>
<dbReference type="InterPro" id="IPR027417">
    <property type="entry name" value="P-loop_NTPase"/>
</dbReference>
<dbReference type="RefSeq" id="WP_009300880.1">
    <property type="nucleotide sequence ID" value="NZ_BAABXX010000002.1"/>
</dbReference>
<dbReference type="PANTHER" id="PTHR30486:SF6">
    <property type="entry name" value="TYPE IV PILUS RETRACTATION ATPASE PILT"/>
    <property type="match status" value="1"/>
</dbReference>
<gene>
    <name evidence="3" type="ORF">PM738_18160</name>
</gene>
<name>A0AB35IRT4_9FIRM</name>
<dbReference type="Pfam" id="PF00437">
    <property type="entry name" value="T2SSE"/>
    <property type="match status" value="1"/>
</dbReference>
<accession>A0AB35IRT4</accession>
<dbReference type="Proteomes" id="UP001211987">
    <property type="component" value="Unassembled WGS sequence"/>
</dbReference>
<protein>
    <submittedName>
        <fullName evidence="3">CpaF/VirB11 family protein</fullName>
    </submittedName>
</protein>
<dbReference type="EMBL" id="JAQLKE010000051">
    <property type="protein sequence ID" value="MDB7085731.1"/>
    <property type="molecule type" value="Genomic_DNA"/>
</dbReference>
<dbReference type="SUPFAM" id="SSF52540">
    <property type="entry name" value="P-loop containing nucleoside triphosphate hydrolases"/>
    <property type="match status" value="1"/>
</dbReference>
<proteinExistence type="inferred from homology"/>
<evidence type="ECO:0000256" key="1">
    <source>
        <dbReference type="ARBA" id="ARBA00006611"/>
    </source>
</evidence>
<reference evidence="3" key="1">
    <citation type="submission" date="2023-01" db="EMBL/GenBank/DDBJ databases">
        <title>Human gut microbiome strain richness.</title>
        <authorList>
            <person name="Chen-Liaw A."/>
        </authorList>
    </citation>
    <scope>NUCLEOTIDE SEQUENCE</scope>
    <source>
        <strain evidence="3">1001217st2_G6_1001217B_191108</strain>
    </source>
</reference>
<dbReference type="InterPro" id="IPR001482">
    <property type="entry name" value="T2SS/T4SS_dom"/>
</dbReference>
<organism evidence="3 4">
    <name type="scientific">Thomasclavelia ramosa</name>
    <dbReference type="NCBI Taxonomy" id="1547"/>
    <lineage>
        <taxon>Bacteria</taxon>
        <taxon>Bacillati</taxon>
        <taxon>Bacillota</taxon>
        <taxon>Erysipelotrichia</taxon>
        <taxon>Erysipelotrichales</taxon>
        <taxon>Coprobacillaceae</taxon>
        <taxon>Thomasclavelia</taxon>
    </lineage>
</organism>
<evidence type="ECO:0000313" key="4">
    <source>
        <dbReference type="Proteomes" id="UP001211987"/>
    </source>
</evidence>
<dbReference type="PANTHER" id="PTHR30486">
    <property type="entry name" value="TWITCHING MOTILITY PROTEIN PILT"/>
    <property type="match status" value="1"/>
</dbReference>
<evidence type="ECO:0000313" key="3">
    <source>
        <dbReference type="EMBL" id="MDB7085731.1"/>
    </source>
</evidence>
<dbReference type="GO" id="GO:0016887">
    <property type="term" value="F:ATP hydrolysis activity"/>
    <property type="evidence" value="ECO:0007669"/>
    <property type="project" value="InterPro"/>
</dbReference>
<comment type="caution">
    <text evidence="3">The sequence shown here is derived from an EMBL/GenBank/DDBJ whole genome shotgun (WGS) entry which is preliminary data.</text>
</comment>
<dbReference type="AlphaFoldDB" id="A0AB35IRT4"/>
<sequence length="380" mass="43544">MLFFYSQEVDITETLENTELNSSSASEENIKKANELILEQSKIFGKIQHLVADDLITDINCNSHSIWVDHIKKGRYDITDITMNNEDLESLAYRIGNINNAQFNNVYPILEAELPALRLQFVHNSIAKSGTSLSLRKTPITARINAASMKEDDYCSEECLNFLIAMIKAKMNSVICGLTGSGKTELAKYLAGHINRWERIITIEDTLELHLLTIYPNKDVVELQVNNIVDYDGAIKSCMRMKPTWILLSEARGYEVKELIKSISTGARIITTIHTGDARDIPKRLLNMFEDNELSNDKVETMIYDYIDVGIHIQCDYTEGSTHRYIDQLVVFYTDENNNKCRDLIYEVKNGEITYKPIPKYVLNKFQKENIPPFKWGCDE</sequence>
<dbReference type="Gene3D" id="3.40.50.300">
    <property type="entry name" value="P-loop containing nucleotide triphosphate hydrolases"/>
    <property type="match status" value="1"/>
</dbReference>